<dbReference type="GO" id="GO:0009190">
    <property type="term" value="P:cyclic nucleotide biosynthetic process"/>
    <property type="evidence" value="ECO:0007669"/>
    <property type="project" value="InterPro"/>
</dbReference>
<keyword evidence="8 23" id="KW-0812">Transmembrane</keyword>
<evidence type="ECO:0000256" key="5">
    <source>
        <dbReference type="ARBA" id="ARBA00022527"/>
    </source>
</evidence>
<dbReference type="FunFam" id="3.30.200.20:FF:000060">
    <property type="entry name" value="Serine/threonine-protein kinase isoform 1"/>
    <property type="match status" value="2"/>
</dbReference>
<evidence type="ECO:0000256" key="12">
    <source>
        <dbReference type="ARBA" id="ARBA00022777"/>
    </source>
</evidence>
<dbReference type="SUPFAM" id="SSF56112">
    <property type="entry name" value="Protein kinase-like (PK-like)"/>
    <property type="match status" value="2"/>
</dbReference>
<keyword evidence="11 21" id="KW-0547">Nucleotide-binding</keyword>
<organism evidence="26 27">
    <name type="scientific">Acanthamoeba castellanii (strain ATCC 30010 / Neff)</name>
    <dbReference type="NCBI Taxonomy" id="1257118"/>
    <lineage>
        <taxon>Eukaryota</taxon>
        <taxon>Amoebozoa</taxon>
        <taxon>Discosea</taxon>
        <taxon>Longamoebia</taxon>
        <taxon>Centramoebida</taxon>
        <taxon>Acanthamoebidae</taxon>
        <taxon>Acanthamoeba</taxon>
    </lineage>
</organism>
<evidence type="ECO:0000256" key="23">
    <source>
        <dbReference type="SAM" id="Phobius"/>
    </source>
</evidence>
<dbReference type="Gene3D" id="3.30.200.20">
    <property type="entry name" value="Phosphorylase Kinase, domain 1"/>
    <property type="match status" value="2"/>
</dbReference>
<feature type="domain" description="Protein kinase" evidence="24">
    <location>
        <begin position="1322"/>
        <end position="1575"/>
    </location>
</feature>
<dbReference type="GO" id="GO:0035556">
    <property type="term" value="P:intracellular signal transduction"/>
    <property type="evidence" value="ECO:0007669"/>
    <property type="project" value="InterPro"/>
</dbReference>
<keyword evidence="15" id="KW-0401">Integrin</keyword>
<dbReference type="SUPFAM" id="SSF57196">
    <property type="entry name" value="EGF/Laminin"/>
    <property type="match status" value="1"/>
</dbReference>
<accession>L8GLQ9</accession>
<dbReference type="Pfam" id="PF23106">
    <property type="entry name" value="EGF_Teneurin"/>
    <property type="match status" value="1"/>
</dbReference>
<feature type="region of interest" description="Disordered" evidence="22">
    <location>
        <begin position="1006"/>
        <end position="1040"/>
    </location>
</feature>
<dbReference type="Proteomes" id="UP000011083">
    <property type="component" value="Unassembled WGS sequence"/>
</dbReference>
<dbReference type="OMA" id="RETCELM"/>
<keyword evidence="10" id="KW-0677">Repeat</keyword>
<comment type="catalytic activity">
    <reaction evidence="20">
        <text>L-seryl-[protein] + ATP = O-phospho-L-seryl-[protein] + ADP + H(+)</text>
        <dbReference type="Rhea" id="RHEA:17989"/>
        <dbReference type="Rhea" id="RHEA-COMP:9863"/>
        <dbReference type="Rhea" id="RHEA-COMP:11604"/>
        <dbReference type="ChEBI" id="CHEBI:15378"/>
        <dbReference type="ChEBI" id="CHEBI:29999"/>
        <dbReference type="ChEBI" id="CHEBI:30616"/>
        <dbReference type="ChEBI" id="CHEBI:83421"/>
        <dbReference type="ChEBI" id="CHEBI:456216"/>
        <dbReference type="EC" id="2.7.11.1"/>
    </reaction>
</comment>
<feature type="domain" description="Guanylate cyclase" evidence="25">
    <location>
        <begin position="1165"/>
        <end position="1202"/>
    </location>
</feature>
<evidence type="ECO:0000313" key="27">
    <source>
        <dbReference type="Proteomes" id="UP000011083"/>
    </source>
</evidence>
<feature type="domain" description="Protein kinase" evidence="24">
    <location>
        <begin position="743"/>
        <end position="1009"/>
    </location>
</feature>
<evidence type="ECO:0000256" key="8">
    <source>
        <dbReference type="ARBA" id="ARBA00022692"/>
    </source>
</evidence>
<evidence type="ECO:0000256" key="2">
    <source>
        <dbReference type="ARBA" id="ARBA00005843"/>
    </source>
</evidence>
<feature type="binding site" evidence="21">
    <location>
        <position position="770"/>
    </location>
    <ligand>
        <name>ATP</name>
        <dbReference type="ChEBI" id="CHEBI:30616"/>
    </ligand>
</feature>
<evidence type="ECO:0000256" key="15">
    <source>
        <dbReference type="ARBA" id="ARBA00023037"/>
    </source>
</evidence>
<evidence type="ECO:0000256" key="11">
    <source>
        <dbReference type="ARBA" id="ARBA00022741"/>
    </source>
</evidence>
<evidence type="ECO:0000313" key="26">
    <source>
        <dbReference type="EMBL" id="ELR13121.1"/>
    </source>
</evidence>
<dbReference type="Gene3D" id="3.30.70.1230">
    <property type="entry name" value="Nucleotide cyclase"/>
    <property type="match status" value="1"/>
</dbReference>
<dbReference type="SUPFAM" id="SSF53850">
    <property type="entry name" value="Periplasmic binding protein-like II"/>
    <property type="match status" value="2"/>
</dbReference>
<keyword evidence="14 23" id="KW-1133">Transmembrane helix</keyword>
<dbReference type="RefSeq" id="XP_004335134.1">
    <property type="nucleotide sequence ID" value="XM_004335086.1"/>
</dbReference>
<dbReference type="PROSITE" id="PS00107">
    <property type="entry name" value="PROTEIN_KINASE_ATP"/>
    <property type="match status" value="2"/>
</dbReference>
<gene>
    <name evidence="26" type="ORF">ACA1_098180</name>
</gene>
<evidence type="ECO:0000256" key="22">
    <source>
        <dbReference type="SAM" id="MobiDB-lite"/>
    </source>
</evidence>
<dbReference type="Gene3D" id="3.40.190.10">
    <property type="entry name" value="Periplasmic binding protein-like II"/>
    <property type="match status" value="4"/>
</dbReference>
<protein>
    <recommendedName>
        <fullName evidence="4">non-specific serine/threonine protein kinase</fullName>
        <ecNumber evidence="4">2.7.11.1</ecNumber>
    </recommendedName>
</protein>
<dbReference type="Gene3D" id="1.10.510.10">
    <property type="entry name" value="Transferase(Phosphotransferase) domain 1"/>
    <property type="match status" value="2"/>
</dbReference>
<dbReference type="InterPro" id="IPR000742">
    <property type="entry name" value="EGF"/>
</dbReference>
<keyword evidence="6" id="KW-0245">EGF-like domain</keyword>
<dbReference type="PANTHER" id="PTHR44329">
    <property type="entry name" value="SERINE/THREONINE-PROTEIN KINASE TNNI3K-RELATED"/>
    <property type="match status" value="1"/>
</dbReference>
<evidence type="ECO:0000256" key="19">
    <source>
        <dbReference type="ARBA" id="ARBA00047899"/>
    </source>
</evidence>
<keyword evidence="13 21" id="KW-0067">ATP-binding</keyword>
<comment type="catalytic activity">
    <reaction evidence="19">
        <text>L-threonyl-[protein] + ATP = O-phospho-L-threonyl-[protein] + ADP + H(+)</text>
        <dbReference type="Rhea" id="RHEA:46608"/>
        <dbReference type="Rhea" id="RHEA-COMP:11060"/>
        <dbReference type="Rhea" id="RHEA-COMP:11605"/>
        <dbReference type="ChEBI" id="CHEBI:15378"/>
        <dbReference type="ChEBI" id="CHEBI:30013"/>
        <dbReference type="ChEBI" id="CHEBI:30616"/>
        <dbReference type="ChEBI" id="CHEBI:61977"/>
        <dbReference type="ChEBI" id="CHEBI:456216"/>
        <dbReference type="EC" id="2.7.11.1"/>
    </reaction>
</comment>
<evidence type="ECO:0000259" key="24">
    <source>
        <dbReference type="PROSITE" id="PS50011"/>
    </source>
</evidence>
<dbReference type="KEGG" id="acan:ACA1_098180"/>
<evidence type="ECO:0000256" key="21">
    <source>
        <dbReference type="PROSITE-ProRule" id="PRU10141"/>
    </source>
</evidence>
<feature type="binding site" evidence="21">
    <location>
        <position position="1349"/>
    </location>
    <ligand>
        <name>ATP</name>
        <dbReference type="ChEBI" id="CHEBI:30616"/>
    </ligand>
</feature>
<evidence type="ECO:0000256" key="17">
    <source>
        <dbReference type="ARBA" id="ARBA00023157"/>
    </source>
</evidence>
<proteinExistence type="inferred from homology"/>
<keyword evidence="5" id="KW-0723">Serine/threonine-protein kinase</keyword>
<dbReference type="InterPro" id="IPR051681">
    <property type="entry name" value="Ser/Thr_Kinases-Pseudokinases"/>
</dbReference>
<dbReference type="InterPro" id="IPR001054">
    <property type="entry name" value="A/G_cyclase"/>
</dbReference>
<evidence type="ECO:0000259" key="25">
    <source>
        <dbReference type="PROSITE" id="PS50125"/>
    </source>
</evidence>
<dbReference type="Gene3D" id="2.10.25.10">
    <property type="entry name" value="Laminin"/>
    <property type="match status" value="1"/>
</dbReference>
<comment type="similarity">
    <text evidence="2">Belongs to the protein kinase superfamily. TKL Ser/Thr protein kinase family.</text>
</comment>
<keyword evidence="27" id="KW-1185">Reference proteome</keyword>
<feature type="transmembrane region" description="Helical" evidence="23">
    <location>
        <begin position="696"/>
        <end position="726"/>
    </location>
</feature>
<evidence type="ECO:0000256" key="18">
    <source>
        <dbReference type="ARBA" id="ARBA00023180"/>
    </source>
</evidence>
<dbReference type="VEuPathDB" id="AmoebaDB:ACA1_098180"/>
<sequence>MKCVEGTVVVNGVGSVHKNLFSSWSVGYSFNTENFVINYNAADNTTASLARVPVTGSALVMAINLDGVNVSSLGSEQVVSSEVLAKVWMGTITTWDHADIAALNPNVTLPANAITLVVSEAPSSVEMSGVLVRALSAVSSSFAAALASAGSLAAMVPASAMKVSGTDARLATVKANLYSMTYADYGSVLAAGMACARMKNAAGRLVSPSAAAIQSAMTDFSTSVKGGDMSSDISNGAGNATWPLAYTVFLTTLQTKQAKDCGPAEGLMRFLSWVQTNDRAGTTINAQGWGALAIVYKRALINSFGTVKCNNQTALSTAYIIGMGGTIRAVDDWAVAYTSNSFVEKYYVYDSPTTINQMIAGSIDFGAVSYEPTEAQWAQLPDVLLVPLLGQAGLASYNIPELLESDPLVLTLEILADIYLGKISNWRDPKILNINQPIASLIPNQSIIVVVPTIFSAINVVNSPAMAKAVPEFARQVTPGGLVTYPVQTLAPERVKGVPSSANVQVTVAAATPYAIWLALSGMIDPYNNLRAASLYNPAGNVVAPGPETILSLLNDFAGTTDFVLLLGSGANSWPMASYNGLLINQIEPSNCAKAKALVDWIYWTQSTDEASTIATRNRITSAGRSPGVLKRILTQLTSVTCQGAKVSSIAPCVRDGELCSGHGSCPSGECVCASGWSGTFCDDQAGSSSDDTATIALAVALGVGVPFFLIVVILAAVGIIVAVIVKKRQWGNDNWEISPSELEMEDHLGTGGYGSVYKAKWRGTEVAVKVMSSEVVTKEMQRQFADEVRMMTALRHPNVVLFMAACTKPPKMCIVMEHMSLGSLYELLHNELIPDIPLELKVKMAYQAAKGMHFLHSSGIVHRDLKSLNLLLDAKWNVKVSDFGLTKFREEVQKAAVHEAQGSIHWTAPEVLNETVDLDYTLADVYSFGIIMWELMTREQPYSGMGTAAVAVAVIRDNLRPRIPDDLEMPHEYSELMTGCWHPDPAIRPTFLEVMTRLSAIAGDHTSMGGTSMTTTSSGISMSGGSTSAGTGSVSSSSASSVVGLAPTINGNGGGGSSGVAPPEGEMAVVFTDITRAASLWEHDPAAMRDATMLHNDILRSLLKNTAATRPSLPAAATTTAARGRGGQRGGVALLKAEWPRRLLEHPGAGEEWGDTDDRVLFRGLRVRMGIHVGSPRSKRDPTTRRVEYSGAAIDIAARITALTHGGQILVSGPAFAKLKSEKVLRFARVGRFDVTGSPSGEELHEVKTRGLEARFFGGVADDRSSSRLSSSFNSNDGNESRGSLDQHELQAHVGEGMEFKEDTFLTSANMVRWVVDFKEIALGRQVGMGSYGVVHRGQWKGVEVAVKRFIKQKLDERRMLEFRAEIAFLSELHHPNVVLFIGACIKSPNLCIVTEFVKQGSLKDILANTSVKLPWTRRLELLRSAALGINYLHSMQPMIVHRDLKPSNLLVDESWNVKVADFGFARIKEDNATMTRCGTPCWTAPEVIRGEKYGEKADVYSFGIIMWEVLTRKQPFAGRNFMGVSLDVLEGKRPQVPADCAADFKKLMKKCWHATASKRPAMEDVLSRLDDILQNAHASGPTPRSPHHDAV</sequence>
<evidence type="ECO:0000256" key="7">
    <source>
        <dbReference type="ARBA" id="ARBA00022679"/>
    </source>
</evidence>
<dbReference type="Pfam" id="PF07714">
    <property type="entry name" value="PK_Tyr_Ser-Thr"/>
    <property type="match status" value="2"/>
</dbReference>
<keyword evidence="12 26" id="KW-0418">Kinase</keyword>
<evidence type="ECO:0000256" key="20">
    <source>
        <dbReference type="ARBA" id="ARBA00048679"/>
    </source>
</evidence>
<dbReference type="PROSITE" id="PS50011">
    <property type="entry name" value="PROTEIN_KINASE_DOM"/>
    <property type="match status" value="2"/>
</dbReference>
<dbReference type="SMART" id="SM00220">
    <property type="entry name" value="S_TKc"/>
    <property type="match status" value="2"/>
</dbReference>
<keyword evidence="9" id="KW-0732">Signal</keyword>
<keyword evidence="16 23" id="KW-0472">Membrane</keyword>
<keyword evidence="18" id="KW-0325">Glycoprotein</keyword>
<evidence type="ECO:0000256" key="13">
    <source>
        <dbReference type="ARBA" id="ARBA00022840"/>
    </source>
</evidence>
<dbReference type="PROSITE" id="PS00108">
    <property type="entry name" value="PROTEIN_KINASE_ST"/>
    <property type="match status" value="2"/>
</dbReference>
<dbReference type="InterPro" id="IPR029787">
    <property type="entry name" value="Nucleotide_cyclase"/>
</dbReference>
<feature type="compositionally biased region" description="Low complexity" evidence="22">
    <location>
        <begin position="1007"/>
        <end position="1040"/>
    </location>
</feature>
<comment type="subcellular location">
    <subcellularLocation>
        <location evidence="1">Membrane</location>
        <topology evidence="1">Single-pass type I membrane protein</topology>
    </subcellularLocation>
</comment>
<evidence type="ECO:0000256" key="14">
    <source>
        <dbReference type="ARBA" id="ARBA00022989"/>
    </source>
</evidence>
<keyword evidence="17" id="KW-1015">Disulfide bond</keyword>
<evidence type="ECO:0000256" key="6">
    <source>
        <dbReference type="ARBA" id="ARBA00022536"/>
    </source>
</evidence>
<evidence type="ECO:0000256" key="4">
    <source>
        <dbReference type="ARBA" id="ARBA00012513"/>
    </source>
</evidence>
<dbReference type="InterPro" id="IPR001245">
    <property type="entry name" value="Ser-Thr/Tyr_kinase_cat_dom"/>
</dbReference>
<dbReference type="EMBL" id="KB008103">
    <property type="protein sequence ID" value="ELR13121.1"/>
    <property type="molecule type" value="Genomic_DNA"/>
</dbReference>
<dbReference type="GO" id="GO:0016020">
    <property type="term" value="C:membrane"/>
    <property type="evidence" value="ECO:0007669"/>
    <property type="project" value="UniProtKB-SubCell"/>
</dbReference>
<dbReference type="InterPro" id="IPR017441">
    <property type="entry name" value="Protein_kinase_ATP_BS"/>
</dbReference>
<dbReference type="InterPro" id="IPR011009">
    <property type="entry name" value="Kinase-like_dom_sf"/>
</dbReference>
<dbReference type="GO" id="GO:0007229">
    <property type="term" value="P:integrin-mediated signaling pathway"/>
    <property type="evidence" value="ECO:0007669"/>
    <property type="project" value="UniProtKB-KW"/>
</dbReference>
<keyword evidence="7" id="KW-0808">Transferase</keyword>
<evidence type="ECO:0000256" key="16">
    <source>
        <dbReference type="ARBA" id="ARBA00023136"/>
    </source>
</evidence>
<dbReference type="PRINTS" id="PR00109">
    <property type="entry name" value="TYRKINASE"/>
</dbReference>
<dbReference type="PROSITE" id="PS50125">
    <property type="entry name" value="GUANYLATE_CYCLASE_2"/>
    <property type="match status" value="1"/>
</dbReference>
<dbReference type="SUPFAM" id="SSF55073">
    <property type="entry name" value="Nucleotide cyclase"/>
    <property type="match status" value="1"/>
</dbReference>
<dbReference type="EC" id="2.7.11.1" evidence="4"/>
<dbReference type="GO" id="GO:0005524">
    <property type="term" value="F:ATP binding"/>
    <property type="evidence" value="ECO:0007669"/>
    <property type="project" value="UniProtKB-UniRule"/>
</dbReference>
<feature type="compositionally biased region" description="Low complexity" evidence="22">
    <location>
        <begin position="1268"/>
        <end position="1277"/>
    </location>
</feature>
<evidence type="ECO:0000256" key="9">
    <source>
        <dbReference type="ARBA" id="ARBA00022729"/>
    </source>
</evidence>
<dbReference type="STRING" id="1257118.L8GLQ9"/>
<dbReference type="CDD" id="cd13999">
    <property type="entry name" value="STKc_MAP3K-like"/>
    <property type="match status" value="2"/>
</dbReference>
<dbReference type="SMART" id="SM00044">
    <property type="entry name" value="CYCc"/>
    <property type="match status" value="1"/>
</dbReference>
<feature type="region of interest" description="Disordered" evidence="22">
    <location>
        <begin position="1264"/>
        <end position="1286"/>
    </location>
</feature>
<dbReference type="PROSITE" id="PS01186">
    <property type="entry name" value="EGF_2"/>
    <property type="match status" value="1"/>
</dbReference>
<reference evidence="26 27" key="1">
    <citation type="journal article" date="2013" name="Genome Biol.">
        <title>Genome of Acanthamoeba castellanii highlights extensive lateral gene transfer and early evolution of tyrosine kinase signaling.</title>
        <authorList>
            <person name="Clarke M."/>
            <person name="Lohan A.J."/>
            <person name="Liu B."/>
            <person name="Lagkouvardos I."/>
            <person name="Roy S."/>
            <person name="Zafar N."/>
            <person name="Bertelli C."/>
            <person name="Schilde C."/>
            <person name="Kianianmomeni A."/>
            <person name="Burglin T.R."/>
            <person name="Frech C."/>
            <person name="Turcotte B."/>
            <person name="Kopec K.O."/>
            <person name="Synnott J.M."/>
            <person name="Choo C."/>
            <person name="Paponov I."/>
            <person name="Finkler A."/>
            <person name="Soon Heng Tan C."/>
            <person name="Hutchins A.P."/>
            <person name="Weinmeier T."/>
            <person name="Rattei T."/>
            <person name="Chu J.S."/>
            <person name="Gimenez G."/>
            <person name="Irimia M."/>
            <person name="Rigden D.J."/>
            <person name="Fitzpatrick D.A."/>
            <person name="Lorenzo-Morales J."/>
            <person name="Bateman A."/>
            <person name="Chiu C.H."/>
            <person name="Tang P."/>
            <person name="Hegemann P."/>
            <person name="Fromm H."/>
            <person name="Raoult D."/>
            <person name="Greub G."/>
            <person name="Miranda-Saavedra D."/>
            <person name="Chen N."/>
            <person name="Nash P."/>
            <person name="Ginger M.L."/>
            <person name="Horn M."/>
            <person name="Schaap P."/>
            <person name="Caler L."/>
            <person name="Loftus B."/>
        </authorList>
    </citation>
    <scope>NUCLEOTIDE SEQUENCE [LARGE SCALE GENOMIC DNA]</scope>
    <source>
        <strain evidence="26 27">Neff</strain>
    </source>
</reference>
<evidence type="ECO:0000256" key="3">
    <source>
        <dbReference type="ARBA" id="ARBA00007449"/>
    </source>
</evidence>
<comment type="similarity">
    <text evidence="3">Belongs to the integrin beta chain family.</text>
</comment>
<evidence type="ECO:0000256" key="1">
    <source>
        <dbReference type="ARBA" id="ARBA00004479"/>
    </source>
</evidence>
<dbReference type="FunFam" id="2.10.25.10:FF:000036">
    <property type="entry name" value="Integrin beta"/>
    <property type="match status" value="1"/>
</dbReference>
<dbReference type="PROSITE" id="PS00022">
    <property type="entry name" value="EGF_1"/>
    <property type="match status" value="1"/>
</dbReference>
<evidence type="ECO:0000256" key="10">
    <source>
        <dbReference type="ARBA" id="ARBA00022737"/>
    </source>
</evidence>
<name>L8GLQ9_ACACF</name>
<dbReference type="GO" id="GO:0004674">
    <property type="term" value="F:protein serine/threonine kinase activity"/>
    <property type="evidence" value="ECO:0007669"/>
    <property type="project" value="UniProtKB-KW"/>
</dbReference>
<dbReference type="OrthoDB" id="4062651at2759"/>
<dbReference type="InterPro" id="IPR008271">
    <property type="entry name" value="Ser/Thr_kinase_AS"/>
</dbReference>
<dbReference type="GeneID" id="14913606"/>
<dbReference type="InterPro" id="IPR000719">
    <property type="entry name" value="Prot_kinase_dom"/>
</dbReference>